<dbReference type="GeneID" id="17288572"/>
<dbReference type="HOGENOM" id="CLU_379232_0_0_1"/>
<gene>
    <name evidence="9" type="ORF">GUITHDRAFT_121963</name>
</gene>
<keyword evidence="6" id="KW-0506">mRNA capping</keyword>
<dbReference type="AlphaFoldDB" id="L1I6J2"/>
<evidence type="ECO:0000313" key="9">
    <source>
        <dbReference type="EMBL" id="EKX31846.1"/>
    </source>
</evidence>
<dbReference type="GO" id="GO:0003723">
    <property type="term" value="F:RNA binding"/>
    <property type="evidence" value="ECO:0007669"/>
    <property type="project" value="UniProtKB-KW"/>
</dbReference>
<dbReference type="InterPro" id="IPR012340">
    <property type="entry name" value="NA-bd_OB-fold"/>
</dbReference>
<dbReference type="EnsemblProtists" id="EKX31846">
    <property type="protein sequence ID" value="EKX31846"/>
    <property type="gene ID" value="GUITHDRAFT_121963"/>
</dbReference>
<keyword evidence="4" id="KW-0949">S-adenosyl-L-methionine</keyword>
<dbReference type="InterPro" id="IPR004971">
    <property type="entry name" value="mRNA_G-N7_MeTrfase_dom"/>
</dbReference>
<dbReference type="EMBL" id="JH993231">
    <property type="protein sequence ID" value="EKX31846.1"/>
    <property type="molecule type" value="Genomic_DNA"/>
</dbReference>
<dbReference type="Gene3D" id="2.40.50.140">
    <property type="entry name" value="Nucleic acid-binding proteins"/>
    <property type="match status" value="1"/>
</dbReference>
<name>L1I6J2_GUITC</name>
<dbReference type="eggNOG" id="KOG1975">
    <property type="taxonomic scope" value="Eukaryota"/>
</dbReference>
<dbReference type="InterPro" id="IPR029063">
    <property type="entry name" value="SAM-dependent_MTases_sf"/>
</dbReference>
<dbReference type="EC" id="2.1.1.56" evidence="1"/>
<dbReference type="Gene3D" id="3.40.50.150">
    <property type="entry name" value="Vaccinia Virus protein VP39"/>
    <property type="match status" value="1"/>
</dbReference>
<dbReference type="Gene3D" id="3.30.470.30">
    <property type="entry name" value="DNA ligase/mRNA capping enzyme"/>
    <property type="match status" value="1"/>
</dbReference>
<dbReference type="Proteomes" id="UP000011087">
    <property type="component" value="Unassembled WGS sequence"/>
</dbReference>
<evidence type="ECO:0000256" key="6">
    <source>
        <dbReference type="ARBA" id="ARBA00023042"/>
    </source>
</evidence>
<keyword evidence="6" id="KW-0507">mRNA processing</keyword>
<evidence type="ECO:0000259" key="8">
    <source>
        <dbReference type="PROSITE" id="PS51562"/>
    </source>
</evidence>
<dbReference type="GO" id="GO:0005524">
    <property type="term" value="F:ATP binding"/>
    <property type="evidence" value="ECO:0007669"/>
    <property type="project" value="InterPro"/>
</dbReference>
<dbReference type="Pfam" id="PF03291">
    <property type="entry name" value="mRNA_G-N7_MeTrfase"/>
    <property type="match status" value="1"/>
</dbReference>
<dbReference type="SUPFAM" id="SSF50249">
    <property type="entry name" value="Nucleic acid-binding proteins"/>
    <property type="match status" value="1"/>
</dbReference>
<dbReference type="OrthoDB" id="200924at2759"/>
<comment type="catalytic activity">
    <reaction evidence="7">
        <text>a 5'-end (5'-triphosphoguanosine)-ribonucleoside in mRNA + S-adenosyl-L-methionine = a 5'-end (N(7)-methyl 5'-triphosphoguanosine)-ribonucleoside in mRNA + S-adenosyl-L-homocysteine</text>
        <dbReference type="Rhea" id="RHEA:67008"/>
        <dbReference type="Rhea" id="RHEA-COMP:17166"/>
        <dbReference type="Rhea" id="RHEA-COMP:17167"/>
        <dbReference type="ChEBI" id="CHEBI:57856"/>
        <dbReference type="ChEBI" id="CHEBI:59789"/>
        <dbReference type="ChEBI" id="CHEBI:156461"/>
        <dbReference type="ChEBI" id="CHEBI:167617"/>
        <dbReference type="EC" id="2.1.1.56"/>
    </reaction>
</comment>
<evidence type="ECO:0000256" key="1">
    <source>
        <dbReference type="ARBA" id="ARBA00011926"/>
    </source>
</evidence>
<feature type="domain" description="MRNA cap 0 methyltransferase" evidence="8">
    <location>
        <begin position="412"/>
        <end position="730"/>
    </location>
</feature>
<reference evidence="9 11" key="1">
    <citation type="journal article" date="2012" name="Nature">
        <title>Algal genomes reveal evolutionary mosaicism and the fate of nucleomorphs.</title>
        <authorList>
            <consortium name="DOE Joint Genome Institute"/>
            <person name="Curtis B.A."/>
            <person name="Tanifuji G."/>
            <person name="Burki F."/>
            <person name="Gruber A."/>
            <person name="Irimia M."/>
            <person name="Maruyama S."/>
            <person name="Arias M.C."/>
            <person name="Ball S.G."/>
            <person name="Gile G.H."/>
            <person name="Hirakawa Y."/>
            <person name="Hopkins J.F."/>
            <person name="Kuo A."/>
            <person name="Rensing S.A."/>
            <person name="Schmutz J."/>
            <person name="Symeonidi A."/>
            <person name="Elias M."/>
            <person name="Eveleigh R.J."/>
            <person name="Herman E.K."/>
            <person name="Klute M.J."/>
            <person name="Nakayama T."/>
            <person name="Obornik M."/>
            <person name="Reyes-Prieto A."/>
            <person name="Armbrust E.V."/>
            <person name="Aves S.J."/>
            <person name="Beiko R.G."/>
            <person name="Coutinho P."/>
            <person name="Dacks J.B."/>
            <person name="Durnford D.G."/>
            <person name="Fast N.M."/>
            <person name="Green B.R."/>
            <person name="Grisdale C.J."/>
            <person name="Hempel F."/>
            <person name="Henrissat B."/>
            <person name="Hoppner M.P."/>
            <person name="Ishida K."/>
            <person name="Kim E."/>
            <person name="Koreny L."/>
            <person name="Kroth P.G."/>
            <person name="Liu Y."/>
            <person name="Malik S.B."/>
            <person name="Maier U.G."/>
            <person name="McRose D."/>
            <person name="Mock T."/>
            <person name="Neilson J.A."/>
            <person name="Onodera N.T."/>
            <person name="Poole A.M."/>
            <person name="Pritham E.J."/>
            <person name="Richards T.A."/>
            <person name="Rocap G."/>
            <person name="Roy S.W."/>
            <person name="Sarai C."/>
            <person name="Schaack S."/>
            <person name="Shirato S."/>
            <person name="Slamovits C.H."/>
            <person name="Spencer D.F."/>
            <person name="Suzuki S."/>
            <person name="Worden A.Z."/>
            <person name="Zauner S."/>
            <person name="Barry K."/>
            <person name="Bell C."/>
            <person name="Bharti A.K."/>
            <person name="Crow J.A."/>
            <person name="Grimwood J."/>
            <person name="Kramer R."/>
            <person name="Lindquist E."/>
            <person name="Lucas S."/>
            <person name="Salamov A."/>
            <person name="McFadden G.I."/>
            <person name="Lane C.E."/>
            <person name="Keeling P.J."/>
            <person name="Gray M.W."/>
            <person name="Grigoriev I.V."/>
            <person name="Archibald J.M."/>
        </authorList>
    </citation>
    <scope>NUCLEOTIDE SEQUENCE</scope>
    <source>
        <strain evidence="9 11">CCMP2712</strain>
    </source>
</reference>
<dbReference type="PANTHER" id="PTHR12189:SF2">
    <property type="entry name" value="MRNA CAP GUANINE-N7 METHYLTRANSFERASE"/>
    <property type="match status" value="1"/>
</dbReference>
<dbReference type="PROSITE" id="PS51562">
    <property type="entry name" value="RNA_CAP0_MT"/>
    <property type="match status" value="1"/>
</dbReference>
<dbReference type="SUPFAM" id="SSF56091">
    <property type="entry name" value="DNA ligase/mRNA capping enzyme, catalytic domain"/>
    <property type="match status" value="1"/>
</dbReference>
<reference evidence="11" key="2">
    <citation type="submission" date="2012-11" db="EMBL/GenBank/DDBJ databases">
        <authorList>
            <person name="Kuo A."/>
            <person name="Curtis B.A."/>
            <person name="Tanifuji G."/>
            <person name="Burki F."/>
            <person name="Gruber A."/>
            <person name="Irimia M."/>
            <person name="Maruyama S."/>
            <person name="Arias M.C."/>
            <person name="Ball S.G."/>
            <person name="Gile G.H."/>
            <person name="Hirakawa Y."/>
            <person name="Hopkins J.F."/>
            <person name="Rensing S.A."/>
            <person name="Schmutz J."/>
            <person name="Symeonidi A."/>
            <person name="Elias M."/>
            <person name="Eveleigh R.J."/>
            <person name="Herman E.K."/>
            <person name="Klute M.J."/>
            <person name="Nakayama T."/>
            <person name="Obornik M."/>
            <person name="Reyes-Prieto A."/>
            <person name="Armbrust E.V."/>
            <person name="Aves S.J."/>
            <person name="Beiko R.G."/>
            <person name="Coutinho P."/>
            <person name="Dacks J.B."/>
            <person name="Durnford D.G."/>
            <person name="Fast N.M."/>
            <person name="Green B.R."/>
            <person name="Grisdale C."/>
            <person name="Hempe F."/>
            <person name="Henrissat B."/>
            <person name="Hoppner M.P."/>
            <person name="Ishida K.-I."/>
            <person name="Kim E."/>
            <person name="Koreny L."/>
            <person name="Kroth P.G."/>
            <person name="Liu Y."/>
            <person name="Malik S.-B."/>
            <person name="Maier U.G."/>
            <person name="McRose D."/>
            <person name="Mock T."/>
            <person name="Neilson J.A."/>
            <person name="Onodera N.T."/>
            <person name="Poole A.M."/>
            <person name="Pritham E.J."/>
            <person name="Richards T.A."/>
            <person name="Rocap G."/>
            <person name="Roy S.W."/>
            <person name="Sarai C."/>
            <person name="Schaack S."/>
            <person name="Shirato S."/>
            <person name="Slamovits C.H."/>
            <person name="Spencer D.F."/>
            <person name="Suzuki S."/>
            <person name="Worden A.Z."/>
            <person name="Zauner S."/>
            <person name="Barry K."/>
            <person name="Bell C."/>
            <person name="Bharti A.K."/>
            <person name="Crow J.A."/>
            <person name="Grimwood J."/>
            <person name="Kramer R."/>
            <person name="Lindquist E."/>
            <person name="Lucas S."/>
            <person name="Salamov A."/>
            <person name="McFadden G.I."/>
            <person name="Lane C.E."/>
            <person name="Keeling P.J."/>
            <person name="Gray M.W."/>
            <person name="Grigoriev I.V."/>
            <person name="Archibald J.M."/>
        </authorList>
    </citation>
    <scope>NUCLEOTIDE SEQUENCE</scope>
    <source>
        <strain evidence="11">CCMP2712</strain>
    </source>
</reference>
<accession>L1I6J2</accession>
<evidence type="ECO:0000256" key="7">
    <source>
        <dbReference type="ARBA" id="ARBA00044712"/>
    </source>
</evidence>
<evidence type="ECO:0000256" key="5">
    <source>
        <dbReference type="ARBA" id="ARBA00022884"/>
    </source>
</evidence>
<sequence length="731" mass="84263">MTNDVILITPKPITLERINMGRADNLGYISIMKNYAVSEKADGERFLLFVDKDGEAFLINNIKNVRGTGLNAPALKNSLFDGELVLCSERKNDSTHDLFAIFDVYLLNGKSVKDLPLIPDRYDIMKKHVSMMKTTSSHEFVVKQQLYASDGETILDKCNEILSNHSSYNYKIDGLVFTPMKLPVFGYYANKPVSVSANMKWDRVFKWKPPEQNTIEFIVKETGIFHTYGDGSRYKEFQLYVGFNIENNEMIDVLTGLTRRYDKRYKPRNRNSIYELREYILEGKAQKAHIAVNENTGNCYTTDTNELVLNNSVVEFSYNTQNVMLSNERRWIANRIRHDKNRIYNFGSGPITKTANDWDVAMNIWRSISKPITYDMITGKTSIEFSESDIDVELSSDDKYYNRFNDKDSSKLISSKMIFFHNRIIKSMLYEYPAIKGGNRGNIIELACGQGSDIDRWMFARYKFVFGVDYVKDNIENPVSGIYKRLLTKYYKTKKENKDRYFPTMIFVIGDCKHKLESGEAAKGLDKTSEDILKIVLGKRGYSDKKFSHLNIFNDYHNVSFDVASCMFSIHYFFQDEASLGGFLNNVVSNLKKDGVFICTFMDGKTVEDKLHSNHGSLLGIDPTSEAVVWAIKRNYSENQRSPYGKQINVYIENSGKFIAENLVSFSLLENKCNEVGLKLESSEMFETTFNKTISSTNDKYIKDNLQLLDNDPNLKEFSFLNRWAIFRKIN</sequence>
<evidence type="ECO:0000256" key="3">
    <source>
        <dbReference type="ARBA" id="ARBA00022679"/>
    </source>
</evidence>
<evidence type="ECO:0000313" key="10">
    <source>
        <dbReference type="EnsemblProtists" id="EKX31846"/>
    </source>
</evidence>
<dbReference type="eggNOG" id="KOG2386">
    <property type="taxonomic scope" value="Eukaryota"/>
</dbReference>
<evidence type="ECO:0000256" key="4">
    <source>
        <dbReference type="ARBA" id="ARBA00022691"/>
    </source>
</evidence>
<evidence type="ECO:0000256" key="2">
    <source>
        <dbReference type="ARBA" id="ARBA00022603"/>
    </source>
</evidence>
<protein>
    <recommendedName>
        <fullName evidence="1">mRNA (guanine-N(7))-methyltransferase</fullName>
        <ecNumber evidence="1">2.1.1.56</ecNumber>
    </recommendedName>
</protein>
<dbReference type="RefSeq" id="XP_005818826.1">
    <property type="nucleotide sequence ID" value="XM_005818769.1"/>
</dbReference>
<dbReference type="InterPro" id="IPR039753">
    <property type="entry name" value="RG7MT1"/>
</dbReference>
<organism evidence="9">
    <name type="scientific">Guillardia theta (strain CCMP2712)</name>
    <name type="common">Cryptophyte</name>
    <dbReference type="NCBI Taxonomy" id="905079"/>
    <lineage>
        <taxon>Eukaryota</taxon>
        <taxon>Cryptophyceae</taxon>
        <taxon>Pyrenomonadales</taxon>
        <taxon>Geminigeraceae</taxon>
        <taxon>Guillardia</taxon>
    </lineage>
</organism>
<reference evidence="10" key="3">
    <citation type="submission" date="2016-03" db="UniProtKB">
        <authorList>
            <consortium name="EnsemblProtists"/>
        </authorList>
    </citation>
    <scope>IDENTIFICATION</scope>
</reference>
<proteinExistence type="predicted"/>
<dbReference type="PANTHER" id="PTHR12189">
    <property type="entry name" value="MRNA GUANINE-7- METHYLTRANSFERASE"/>
    <property type="match status" value="1"/>
</dbReference>
<dbReference type="InterPro" id="IPR001339">
    <property type="entry name" value="mRNA_cap_enzyme_adenylation"/>
</dbReference>
<evidence type="ECO:0000313" key="11">
    <source>
        <dbReference type="Proteomes" id="UP000011087"/>
    </source>
</evidence>
<keyword evidence="11" id="KW-1185">Reference proteome</keyword>
<dbReference type="Pfam" id="PF01331">
    <property type="entry name" value="mRNA_cap_enzyme"/>
    <property type="match status" value="1"/>
</dbReference>
<dbReference type="GO" id="GO:0004482">
    <property type="term" value="F:mRNA 5'-cap (guanine-N7-)-methyltransferase activity"/>
    <property type="evidence" value="ECO:0007669"/>
    <property type="project" value="UniProtKB-EC"/>
</dbReference>
<dbReference type="SUPFAM" id="SSF53335">
    <property type="entry name" value="S-adenosyl-L-methionine-dependent methyltransferases"/>
    <property type="match status" value="1"/>
</dbReference>
<dbReference type="GO" id="GO:0005634">
    <property type="term" value="C:nucleus"/>
    <property type="evidence" value="ECO:0007669"/>
    <property type="project" value="TreeGrafter"/>
</dbReference>
<dbReference type="GO" id="GO:0004484">
    <property type="term" value="F:mRNA guanylyltransferase activity"/>
    <property type="evidence" value="ECO:0007669"/>
    <property type="project" value="InterPro"/>
</dbReference>
<dbReference type="KEGG" id="gtt:GUITHDRAFT_121963"/>
<dbReference type="STRING" id="905079.L1I6J2"/>
<keyword evidence="2" id="KW-0489">Methyltransferase</keyword>
<dbReference type="PaxDb" id="55529-EKX31846"/>
<keyword evidence="5" id="KW-0694">RNA-binding</keyword>
<keyword evidence="3" id="KW-0808">Transferase</keyword>